<keyword evidence="2" id="KW-0479">Metal-binding</keyword>
<evidence type="ECO:0000259" key="8">
    <source>
        <dbReference type="PROSITE" id="PS51839"/>
    </source>
</evidence>
<dbReference type="InterPro" id="IPR050340">
    <property type="entry name" value="Cytosolic_Fe-S_CAF"/>
</dbReference>
<dbReference type="GO" id="GO:0008901">
    <property type="term" value="F:ferredoxin hydrogenase activity"/>
    <property type="evidence" value="ECO:0007669"/>
    <property type="project" value="InterPro"/>
</dbReference>
<accession>Q3A1L6</accession>
<evidence type="ECO:0000313" key="9">
    <source>
        <dbReference type="EMBL" id="ABA89741.1"/>
    </source>
</evidence>
<dbReference type="InterPro" id="IPR013352">
    <property type="entry name" value="Fe_hydrogenase_subset"/>
</dbReference>
<dbReference type="EMBL" id="CP000142">
    <property type="protein sequence ID" value="ABA89741.1"/>
    <property type="molecule type" value="Genomic_DNA"/>
</dbReference>
<dbReference type="SUPFAM" id="SSF54292">
    <property type="entry name" value="2Fe-2S ferredoxin-like"/>
    <property type="match status" value="1"/>
</dbReference>
<evidence type="ECO:0000259" key="6">
    <source>
        <dbReference type="PROSITE" id="PS51085"/>
    </source>
</evidence>
<dbReference type="SUPFAM" id="SSF53920">
    <property type="entry name" value="Fe-only hydrogenase"/>
    <property type="match status" value="1"/>
</dbReference>
<dbReference type="InterPro" id="IPR004108">
    <property type="entry name" value="Fe_hydrogenase_lsu_C"/>
</dbReference>
<dbReference type="CDD" id="cd00207">
    <property type="entry name" value="fer2"/>
    <property type="match status" value="1"/>
</dbReference>
<protein>
    <submittedName>
        <fullName evidence="9">Cytoplasmic NADPH oxidoreductase-associated [FeFe]-hydrogenase</fullName>
    </submittedName>
</protein>
<dbReference type="InterPro" id="IPR036010">
    <property type="entry name" value="2Fe-2S_ferredoxin-like_sf"/>
</dbReference>
<dbReference type="Pfam" id="PF02256">
    <property type="entry name" value="Fe_hyd_SSU"/>
    <property type="match status" value="1"/>
</dbReference>
<dbReference type="InterPro" id="IPR019574">
    <property type="entry name" value="NADH_UbQ_OxRdtase_Gsu_4Fe4S-bd"/>
</dbReference>
<dbReference type="eggNOG" id="COG4624">
    <property type="taxonomic scope" value="Bacteria"/>
</dbReference>
<dbReference type="eggNOG" id="COG3383">
    <property type="taxonomic scope" value="Bacteria"/>
</dbReference>
<gene>
    <name evidence="9" type="primary">hndD-1</name>
    <name evidence="9" type="ordered locus">Pcar_2502</name>
</gene>
<sequence>MQGTINGKLVEFGADETILQTARRYDMFIPTLCELENLDHTPGTCRVCLVEIKRKGDDFTQIVTSCNTPMEEGIEVQTRSRKVREQQRLQVNLLLTDHEEDCATCVRHGDCELQDVAQFVGLKEARFKYDFSGGRTKDISSPSVIRDMTKCIRCGRCVTICREVQGTDVLFYANKGVDSEIGVRDSDLLNTSDCVSCGQCTLVCPVGALAERDDTEEVIDYLNDPEMFTVVQFAPATRVALGEEFNMKPGSNVEGQMITAFRKMGADVVLDTNFTADVVIMEEGSELLHRVKEGGTLPLLTSCSPGWINYVEKFYPDMICNLSTTKSPQQCLGAIAKTYLAEKMAIDPAKMRVISIMPCTAKKEEAKRPEFTIGDRPEVDVVLTTRELGSLLKREGIWLPDLEEGNFDNPWMGVATGAAEIFGSTGGVMEAAVRTVHYIVTGEEIPGVDLKAVRGLEGIREASVDLGELGTVNVAIANSLKSARELLERVRSGEKEYHFIEVMACPGGCMGGGGQPKHKRNYREFLTARQKAIYDIDAGSELRQSHRNPLVKEMYDSYFGEPYSSERSHKYLHTTYTDKKRVVKHTIKEIWDELSEGR</sequence>
<proteinExistence type="predicted"/>
<feature type="domain" description="2Fe-2S ferredoxin-type" evidence="6">
    <location>
        <begin position="1"/>
        <end position="82"/>
    </location>
</feature>
<dbReference type="SMART" id="SM00929">
    <property type="entry name" value="NADH-G_4Fe-4S_3"/>
    <property type="match status" value="1"/>
</dbReference>
<keyword evidence="1" id="KW-0004">4Fe-4S</keyword>
<dbReference type="HOGENOM" id="CLU_018240_2_1_7"/>
<dbReference type="InterPro" id="IPR017900">
    <property type="entry name" value="4Fe4S_Fe_S_CS"/>
</dbReference>
<dbReference type="InterPro" id="IPR001041">
    <property type="entry name" value="2Fe-2S_ferredoxin-type"/>
</dbReference>
<dbReference type="InterPro" id="IPR003149">
    <property type="entry name" value="Fe_hydrogenase_ssu"/>
</dbReference>
<keyword evidence="3" id="KW-0677">Repeat</keyword>
<evidence type="ECO:0000259" key="7">
    <source>
        <dbReference type="PROSITE" id="PS51379"/>
    </source>
</evidence>
<dbReference type="Gene3D" id="3.40.950.10">
    <property type="entry name" value="Fe-only Hydrogenase (Larger Subunit), Chain L, domain 3"/>
    <property type="match status" value="1"/>
</dbReference>
<reference evidence="9 10" key="2">
    <citation type="journal article" date="2012" name="BMC Genomics">
        <title>The genome of Pelobacter carbinolicus reveals surprising metabolic capabilities and physiological features.</title>
        <authorList>
            <person name="Aklujkar M."/>
            <person name="Haveman S.A."/>
            <person name="Didonato R.Jr."/>
            <person name="Chertkov O."/>
            <person name="Han C.S."/>
            <person name="Land M.L."/>
            <person name="Brown P."/>
            <person name="Lovley D.R."/>
        </authorList>
    </citation>
    <scope>NUCLEOTIDE SEQUENCE [LARGE SCALE GENOMIC DNA]</scope>
    <source>
        <strain evidence="10">DSM 2380 / NBRC 103641 / GraBd1</strain>
    </source>
</reference>
<keyword evidence="10" id="KW-1185">Reference proteome</keyword>
<dbReference type="PROSITE" id="PS00198">
    <property type="entry name" value="4FE4S_FER_1"/>
    <property type="match status" value="1"/>
</dbReference>
<name>Q3A1L6_SYNC1</name>
<dbReference type="Gene3D" id="3.40.50.1780">
    <property type="match status" value="1"/>
</dbReference>
<dbReference type="FunFam" id="3.30.70.20:FF:000035">
    <property type="entry name" value="Iron hydrogenase 1"/>
    <property type="match status" value="1"/>
</dbReference>
<keyword evidence="4" id="KW-0408">Iron</keyword>
<dbReference type="InterPro" id="IPR036991">
    <property type="entry name" value="Fe_hydrogenase_ssu_sf"/>
</dbReference>
<dbReference type="PROSITE" id="PS51379">
    <property type="entry name" value="4FE4S_FER_2"/>
    <property type="match status" value="2"/>
</dbReference>
<feature type="domain" description="4Fe-4S His(Cys)3-ligated-type" evidence="8">
    <location>
        <begin position="82"/>
        <end position="121"/>
    </location>
</feature>
<dbReference type="RefSeq" id="WP_011342272.1">
    <property type="nucleotide sequence ID" value="NC_007498.2"/>
</dbReference>
<dbReference type="Pfam" id="PF22117">
    <property type="entry name" value="Fer4_Nqo3"/>
    <property type="match status" value="1"/>
</dbReference>
<evidence type="ECO:0000256" key="1">
    <source>
        <dbReference type="ARBA" id="ARBA00022485"/>
    </source>
</evidence>
<dbReference type="Proteomes" id="UP000002534">
    <property type="component" value="Chromosome"/>
</dbReference>
<evidence type="ECO:0000256" key="4">
    <source>
        <dbReference type="ARBA" id="ARBA00023004"/>
    </source>
</evidence>
<evidence type="ECO:0000256" key="5">
    <source>
        <dbReference type="ARBA" id="ARBA00023014"/>
    </source>
</evidence>
<dbReference type="GO" id="GO:0051539">
    <property type="term" value="F:4 iron, 4 sulfur cluster binding"/>
    <property type="evidence" value="ECO:0007669"/>
    <property type="project" value="UniProtKB-KW"/>
</dbReference>
<dbReference type="InterPro" id="IPR054351">
    <property type="entry name" value="NADH_UbQ_OxRdtase_ferredoxin"/>
</dbReference>
<feature type="domain" description="4Fe-4S ferredoxin-type" evidence="7">
    <location>
        <begin position="185"/>
        <end position="214"/>
    </location>
</feature>
<evidence type="ECO:0000256" key="2">
    <source>
        <dbReference type="ARBA" id="ARBA00022723"/>
    </source>
</evidence>
<dbReference type="Pfam" id="PF02906">
    <property type="entry name" value="Fe_hyd_lg_C"/>
    <property type="match status" value="1"/>
</dbReference>
<evidence type="ECO:0000256" key="3">
    <source>
        <dbReference type="ARBA" id="ARBA00022737"/>
    </source>
</evidence>
<dbReference type="Gene3D" id="3.10.20.740">
    <property type="match status" value="1"/>
</dbReference>
<dbReference type="Gene3D" id="4.10.260.20">
    <property type="entry name" value="Iron hydrogenase, small subunit"/>
    <property type="match status" value="1"/>
</dbReference>
<dbReference type="STRING" id="338963.Pcar_2502"/>
<dbReference type="SUPFAM" id="SSF54862">
    <property type="entry name" value="4Fe-4S ferredoxins"/>
    <property type="match status" value="1"/>
</dbReference>
<dbReference type="Pfam" id="PF10588">
    <property type="entry name" value="NADH-G_4Fe-4S_3"/>
    <property type="match status" value="1"/>
</dbReference>
<dbReference type="InterPro" id="IPR017896">
    <property type="entry name" value="4Fe4S_Fe-S-bd"/>
</dbReference>
<dbReference type="KEGG" id="pca:Pcar_2502"/>
<dbReference type="Pfam" id="PF13510">
    <property type="entry name" value="Fer2_4"/>
    <property type="match status" value="1"/>
</dbReference>
<dbReference type="PROSITE" id="PS51085">
    <property type="entry name" value="2FE2S_FER_2"/>
    <property type="match status" value="1"/>
</dbReference>
<dbReference type="PROSITE" id="PS51839">
    <property type="entry name" value="4FE4S_HC3"/>
    <property type="match status" value="1"/>
</dbReference>
<dbReference type="OrthoDB" id="9816402at2"/>
<organism evidence="9 10">
    <name type="scientific">Syntrophotalea carbinolica (strain DSM 2380 / NBRC 103641 / GraBd1)</name>
    <name type="common">Pelobacter carbinolicus</name>
    <dbReference type="NCBI Taxonomy" id="338963"/>
    <lineage>
        <taxon>Bacteria</taxon>
        <taxon>Pseudomonadati</taxon>
        <taxon>Thermodesulfobacteriota</taxon>
        <taxon>Desulfuromonadia</taxon>
        <taxon>Desulfuromonadales</taxon>
        <taxon>Syntrophotaleaceae</taxon>
        <taxon>Syntrophotalea</taxon>
    </lineage>
</organism>
<feature type="domain" description="4Fe-4S ferredoxin-type" evidence="7">
    <location>
        <begin position="142"/>
        <end position="172"/>
    </location>
</feature>
<dbReference type="SMART" id="SM00902">
    <property type="entry name" value="Fe_hyd_SSU"/>
    <property type="match status" value="1"/>
</dbReference>
<dbReference type="NCBIfam" id="TIGR02512">
    <property type="entry name" value="FeFe_hydrog_A"/>
    <property type="match status" value="1"/>
</dbReference>
<evidence type="ECO:0000313" key="10">
    <source>
        <dbReference type="Proteomes" id="UP000002534"/>
    </source>
</evidence>
<dbReference type="GO" id="GO:0005506">
    <property type="term" value="F:iron ion binding"/>
    <property type="evidence" value="ECO:0007669"/>
    <property type="project" value="InterPro"/>
</dbReference>
<keyword evidence="5" id="KW-0411">Iron-sulfur</keyword>
<dbReference type="Gene3D" id="3.30.70.20">
    <property type="match status" value="1"/>
</dbReference>
<dbReference type="InterPro" id="IPR009016">
    <property type="entry name" value="Fe_hydrogenase"/>
</dbReference>
<dbReference type="PANTHER" id="PTHR11615">
    <property type="entry name" value="NITRATE, FORMATE, IRON DEHYDROGENASE"/>
    <property type="match status" value="1"/>
</dbReference>
<reference evidence="10" key="1">
    <citation type="submission" date="2005-10" db="EMBL/GenBank/DDBJ databases">
        <title>Complete sequence of Pelobacter carbinolicus DSM 2380.</title>
        <authorList>
            <person name="Copeland A."/>
            <person name="Lucas S."/>
            <person name="Lapidus A."/>
            <person name="Barry K."/>
            <person name="Detter J.C."/>
            <person name="Glavina T."/>
            <person name="Hammon N."/>
            <person name="Israni S."/>
            <person name="Pitluck S."/>
            <person name="Chertkov O."/>
            <person name="Schmutz J."/>
            <person name="Larimer F."/>
            <person name="Land M."/>
            <person name="Kyrpides N."/>
            <person name="Ivanova N."/>
            <person name="Richardson P."/>
        </authorList>
    </citation>
    <scope>NUCLEOTIDE SEQUENCE [LARGE SCALE GENOMIC DNA]</scope>
    <source>
        <strain evidence="10">DSM 2380 / NBRC 103641 / GraBd1</strain>
    </source>
</reference>
<dbReference type="AlphaFoldDB" id="Q3A1L6"/>